<evidence type="ECO:0000256" key="4">
    <source>
        <dbReference type="ARBA" id="ARBA00007812"/>
    </source>
</evidence>
<dbReference type="Pfam" id="PF02775">
    <property type="entry name" value="TPP_enzyme_C"/>
    <property type="match status" value="1"/>
</dbReference>
<dbReference type="GO" id="GO:0004737">
    <property type="term" value="F:pyruvate decarboxylase activity"/>
    <property type="evidence" value="ECO:0007669"/>
    <property type="project" value="TreeGrafter"/>
</dbReference>
<reference evidence="16" key="2">
    <citation type="submission" date="2020-09" db="EMBL/GenBank/DDBJ databases">
        <authorList>
            <person name="Sun Q."/>
            <person name="Zhou Y."/>
        </authorList>
    </citation>
    <scope>NUCLEOTIDE SEQUENCE</scope>
    <source>
        <strain evidence="16">CGMCC 1.15371</strain>
    </source>
</reference>
<comment type="cofactor">
    <cofactor evidence="11">
        <name>Mg(2+)</name>
        <dbReference type="ChEBI" id="CHEBI:18420"/>
    </cofactor>
    <text evidence="11">Binds 1 Mg(2+) per subunit.</text>
</comment>
<comment type="similarity">
    <text evidence="4 12">Belongs to the TPP enzyme family.</text>
</comment>
<dbReference type="PANTHER" id="PTHR43452">
    <property type="entry name" value="PYRUVATE DECARBOXYLASE"/>
    <property type="match status" value="1"/>
</dbReference>
<feature type="domain" description="Thiamine pyrophosphate enzyme N-terminal TPP-binding" evidence="15">
    <location>
        <begin position="19"/>
        <end position="127"/>
    </location>
</feature>
<dbReference type="InterPro" id="IPR011766">
    <property type="entry name" value="TPP_enzyme_TPP-bd"/>
</dbReference>
<dbReference type="AlphaFoldDB" id="A0A8J2VMK6"/>
<name>A0A8J2VMK6_9BACL</name>
<evidence type="ECO:0000313" key="17">
    <source>
        <dbReference type="Proteomes" id="UP000628775"/>
    </source>
</evidence>
<evidence type="ECO:0000256" key="9">
    <source>
        <dbReference type="ARBA" id="ARBA00023052"/>
    </source>
</evidence>
<keyword evidence="7" id="KW-0210">Decarboxylase</keyword>
<evidence type="ECO:0000256" key="5">
    <source>
        <dbReference type="ARBA" id="ARBA00020054"/>
    </source>
</evidence>
<evidence type="ECO:0000256" key="8">
    <source>
        <dbReference type="ARBA" id="ARBA00022842"/>
    </source>
</evidence>
<evidence type="ECO:0000313" key="16">
    <source>
        <dbReference type="EMBL" id="GGE31487.1"/>
    </source>
</evidence>
<reference evidence="16" key="1">
    <citation type="journal article" date="2014" name="Int. J. Syst. Evol. Microbiol.">
        <title>Complete genome sequence of Corynebacterium casei LMG S-19264T (=DSM 44701T), isolated from a smear-ripened cheese.</title>
        <authorList>
            <consortium name="US DOE Joint Genome Institute (JGI-PGF)"/>
            <person name="Walter F."/>
            <person name="Albersmeier A."/>
            <person name="Kalinowski J."/>
            <person name="Ruckert C."/>
        </authorList>
    </citation>
    <scope>NUCLEOTIDE SEQUENCE</scope>
    <source>
        <strain evidence="16">CGMCC 1.15371</strain>
    </source>
</reference>
<comment type="cofactor">
    <cofactor evidence="2">
        <name>thiamine diphosphate</name>
        <dbReference type="ChEBI" id="CHEBI:58937"/>
    </cofactor>
</comment>
<comment type="function">
    <text evidence="3">Decarboxylates branched-chain and aromatic alpha-keto acids to aldehydes.</text>
</comment>
<gene>
    <name evidence="16" type="ORF">GCM10011391_07680</name>
</gene>
<keyword evidence="10" id="KW-0456">Lyase</keyword>
<dbReference type="InterPro" id="IPR012001">
    <property type="entry name" value="Thiamin_PyroP_enz_TPP-bd_dom"/>
</dbReference>
<evidence type="ECO:0000256" key="7">
    <source>
        <dbReference type="ARBA" id="ARBA00022793"/>
    </source>
</evidence>
<evidence type="ECO:0000259" key="14">
    <source>
        <dbReference type="Pfam" id="PF02775"/>
    </source>
</evidence>
<comment type="caution">
    <text evidence="16">The sequence shown here is derived from an EMBL/GenBank/DDBJ whole genome shotgun (WGS) entry which is preliminary data.</text>
</comment>
<dbReference type="InterPro" id="IPR047214">
    <property type="entry name" value="TPP_PDC_IPDC"/>
</dbReference>
<evidence type="ECO:0000256" key="12">
    <source>
        <dbReference type="RuleBase" id="RU362132"/>
    </source>
</evidence>
<protein>
    <recommendedName>
        <fullName evidence="5">Alpha-keto-acid decarboxylase</fullName>
    </recommendedName>
</protein>
<dbReference type="PIRSF" id="PIRSF036565">
    <property type="entry name" value="Pyruvt_ip_decrb"/>
    <property type="match status" value="1"/>
</dbReference>
<evidence type="ECO:0000256" key="3">
    <source>
        <dbReference type="ARBA" id="ARBA00002938"/>
    </source>
</evidence>
<evidence type="ECO:0000259" key="13">
    <source>
        <dbReference type="Pfam" id="PF00205"/>
    </source>
</evidence>
<evidence type="ECO:0000256" key="10">
    <source>
        <dbReference type="ARBA" id="ARBA00023239"/>
    </source>
</evidence>
<dbReference type="FunFam" id="3.40.50.970:FF:000024">
    <property type="entry name" value="Pyruvate decarboxylase isozyme"/>
    <property type="match status" value="1"/>
</dbReference>
<feature type="domain" description="Thiamine pyrophosphate enzyme central" evidence="13">
    <location>
        <begin position="211"/>
        <end position="332"/>
    </location>
</feature>
<dbReference type="SUPFAM" id="SSF52467">
    <property type="entry name" value="DHS-like NAD/FAD-binding domain"/>
    <property type="match status" value="1"/>
</dbReference>
<keyword evidence="9 12" id="KW-0786">Thiamine pyrophosphate</keyword>
<dbReference type="CDD" id="cd02005">
    <property type="entry name" value="TPP_PDC_IPDC"/>
    <property type="match status" value="1"/>
</dbReference>
<dbReference type="InterPro" id="IPR012000">
    <property type="entry name" value="Thiamin_PyroP_enz_cen_dom"/>
</dbReference>
<comment type="cofactor">
    <cofactor evidence="1">
        <name>a metal cation</name>
        <dbReference type="ChEBI" id="CHEBI:25213"/>
    </cofactor>
</comment>
<feature type="domain" description="Thiamine pyrophosphate enzyme TPP-binding" evidence="14">
    <location>
        <begin position="406"/>
        <end position="533"/>
    </location>
</feature>
<dbReference type="InterPro" id="IPR047213">
    <property type="entry name" value="TPP_PYR_PDC_IPDC-like"/>
</dbReference>
<dbReference type="RefSeq" id="WP_188689387.1">
    <property type="nucleotide sequence ID" value="NZ_BMIR01000002.1"/>
</dbReference>
<evidence type="ECO:0000259" key="15">
    <source>
        <dbReference type="Pfam" id="PF02776"/>
    </source>
</evidence>
<dbReference type="InterPro" id="IPR029061">
    <property type="entry name" value="THDP-binding"/>
</dbReference>
<dbReference type="GO" id="GO:0000949">
    <property type="term" value="P:aromatic amino acid family catabolic process to alcohol via Ehrlich pathway"/>
    <property type="evidence" value="ECO:0007669"/>
    <property type="project" value="TreeGrafter"/>
</dbReference>
<dbReference type="CDD" id="cd07038">
    <property type="entry name" value="TPP_PYR_PDC_IPDC_like"/>
    <property type="match status" value="1"/>
</dbReference>
<dbReference type="GO" id="GO:0000287">
    <property type="term" value="F:magnesium ion binding"/>
    <property type="evidence" value="ECO:0007669"/>
    <property type="project" value="InterPro"/>
</dbReference>
<dbReference type="PANTHER" id="PTHR43452:SF30">
    <property type="entry name" value="PYRUVATE DECARBOXYLASE ISOZYME 1-RELATED"/>
    <property type="match status" value="1"/>
</dbReference>
<dbReference type="InterPro" id="IPR012110">
    <property type="entry name" value="PDC/IPDC-like"/>
</dbReference>
<accession>A0A8J2VMK6</accession>
<feature type="binding site" evidence="11">
    <location>
        <position position="447"/>
    </location>
    <ligand>
        <name>Mg(2+)</name>
        <dbReference type="ChEBI" id="CHEBI:18420"/>
    </ligand>
</feature>
<keyword evidence="8 11" id="KW-0460">Magnesium</keyword>
<dbReference type="Gene3D" id="3.40.50.1220">
    <property type="entry name" value="TPP-binding domain"/>
    <property type="match status" value="1"/>
</dbReference>
<evidence type="ECO:0000256" key="2">
    <source>
        <dbReference type="ARBA" id="ARBA00001964"/>
    </source>
</evidence>
<dbReference type="Pfam" id="PF02776">
    <property type="entry name" value="TPP_enzyme_N"/>
    <property type="match status" value="1"/>
</dbReference>
<proteinExistence type="inferred from homology"/>
<dbReference type="GO" id="GO:0030976">
    <property type="term" value="F:thiamine pyrophosphate binding"/>
    <property type="evidence" value="ECO:0007669"/>
    <property type="project" value="InterPro"/>
</dbReference>
<sequence>MIAPNSSNSSNRDLPIQKTVGHYLFDCLYQEGITDIFGVPGDYNFSLLDTLEKYKGIQFVNGRNELDSGYAADAYARLKGLAALITTFGVGEMSTCNSIAGANSENIPLIHIVGAPPSMAQQQHKLMHHTLMDGNYDVFRKVYEPITAYTAVLTPENATIEIPLAIQMAKEKKKPVYLMIAIDLVAKPIIQRFTQQPAPETTQPQSLQAAVDHAMQLLKQAQNAVVLVDVRAMRFHLEEPVLQLAEALTIPVATTLYGKGAFDESHPQFIGTYGGAFGRQEVRTAVERADCVIAIGLLWADSNTANFTARLDPLRLIQIQPDHVKIGVAEYPHIMAKDMLQALQRSGFRQRSPVIKGDFTYDALISEPDQLLTAATYYPRFQNMLKENDILVVETGTFYYGIGQVKLPRGTTVIAQGGWQSIGYATPATYGACIAAPRRRVLLFTGDGSLQLTVQEISSMLVHGCKPIIFVLNNQGYTIEKYLNVKTENQAYNRVPNWSYTKLAEAFGGDAFSISVRTNGELDDAIKRAETDCQARLCLIELIVEDAMDAPDYMQHMRQYLEKQEKLRHRE</sequence>
<dbReference type="Proteomes" id="UP000628775">
    <property type="component" value="Unassembled WGS sequence"/>
</dbReference>
<keyword evidence="17" id="KW-1185">Reference proteome</keyword>
<evidence type="ECO:0000256" key="1">
    <source>
        <dbReference type="ARBA" id="ARBA00001920"/>
    </source>
</evidence>
<dbReference type="Pfam" id="PF00205">
    <property type="entry name" value="TPP_enzyme_M"/>
    <property type="match status" value="1"/>
</dbReference>
<dbReference type="EMBL" id="BMIR01000002">
    <property type="protein sequence ID" value="GGE31487.1"/>
    <property type="molecule type" value="Genomic_DNA"/>
</dbReference>
<dbReference type="GO" id="GO:0005829">
    <property type="term" value="C:cytosol"/>
    <property type="evidence" value="ECO:0007669"/>
    <property type="project" value="TreeGrafter"/>
</dbReference>
<keyword evidence="6 11" id="KW-0479">Metal-binding</keyword>
<dbReference type="SUPFAM" id="SSF52518">
    <property type="entry name" value="Thiamin diphosphate-binding fold (THDP-binding)"/>
    <property type="match status" value="2"/>
</dbReference>
<feature type="binding site" evidence="11">
    <location>
        <position position="476"/>
    </location>
    <ligand>
        <name>Mg(2+)</name>
        <dbReference type="ChEBI" id="CHEBI:18420"/>
    </ligand>
</feature>
<evidence type="ECO:0000256" key="11">
    <source>
        <dbReference type="PIRSR" id="PIRSR036565-2"/>
    </source>
</evidence>
<feature type="binding site" evidence="11">
    <location>
        <position position="474"/>
    </location>
    <ligand>
        <name>Mg(2+)</name>
        <dbReference type="ChEBI" id="CHEBI:18420"/>
    </ligand>
</feature>
<organism evidence="16 17">
    <name type="scientific">Pullulanibacillus camelliae</name>
    <dbReference type="NCBI Taxonomy" id="1707096"/>
    <lineage>
        <taxon>Bacteria</taxon>
        <taxon>Bacillati</taxon>
        <taxon>Bacillota</taxon>
        <taxon>Bacilli</taxon>
        <taxon>Bacillales</taxon>
        <taxon>Sporolactobacillaceae</taxon>
        <taxon>Pullulanibacillus</taxon>
    </lineage>
</organism>
<dbReference type="Gene3D" id="3.40.50.970">
    <property type="match status" value="2"/>
</dbReference>
<dbReference type="InterPro" id="IPR029035">
    <property type="entry name" value="DHS-like_NAD/FAD-binding_dom"/>
</dbReference>
<evidence type="ECO:0000256" key="6">
    <source>
        <dbReference type="ARBA" id="ARBA00022723"/>
    </source>
</evidence>